<dbReference type="EMBL" id="AZHD01000011">
    <property type="protein sequence ID" value="OAA59155.1"/>
    <property type="molecule type" value="Genomic_DNA"/>
</dbReference>
<dbReference type="PROSITE" id="PS51762">
    <property type="entry name" value="GH16_2"/>
    <property type="match status" value="1"/>
</dbReference>
<dbReference type="SUPFAM" id="SSF101447">
    <property type="entry name" value="Formin homology 2 domain (FH2 domain)"/>
    <property type="match status" value="1"/>
</dbReference>
<reference evidence="3 4" key="1">
    <citation type="journal article" date="2016" name="Genome Biol. Evol.">
        <title>Divergent and convergent evolution of fungal pathogenicity.</title>
        <authorList>
            <person name="Shang Y."/>
            <person name="Xiao G."/>
            <person name="Zheng P."/>
            <person name="Cen K."/>
            <person name="Zhan S."/>
            <person name="Wang C."/>
        </authorList>
    </citation>
    <scope>NUCLEOTIDE SEQUENCE [LARGE SCALE GENOMIC DNA]</scope>
    <source>
        <strain evidence="3 4">RCEF 264</strain>
    </source>
</reference>
<feature type="compositionally biased region" description="Pro residues" evidence="1">
    <location>
        <begin position="54"/>
        <end position="70"/>
    </location>
</feature>
<keyword evidence="3" id="KW-0378">Hydrolase</keyword>
<dbReference type="Gene3D" id="2.60.120.200">
    <property type="match status" value="1"/>
</dbReference>
<evidence type="ECO:0000313" key="3">
    <source>
        <dbReference type="EMBL" id="OAA59155.1"/>
    </source>
</evidence>
<accession>A0A167S1Z7</accession>
<sequence length="522" mass="57517">MPLPRLGDWIRLKLRPDHSPHSQFMTCVFHVVLLSALLTFSLPQVYAHNDRHFPPPPPPPPPFPPFRPPPPPPPPWYRDRYVLTQNYLPHNLTEGFEFRTAADYPGTGDPTNGFVNYVSHATARARGLVKLVRGRPDQGAPFNPFHHRHEQLYLGVDHTNVLPYYRSSDASSNVSSNGTVNGTLVNTTSHSASGTFPPVQGRDSIRLESKRVFNRGLLIGDFAHMPGNQCGVWPAFWTYNMEEDPIGEIDIVEGINHQPDNIVSLHTGQTCRFEAGWQTGTDQRPDCALMLGNQTNDDGCGMTAARPASYGTAFNRAGGGVYATLLDDYEIRIWHWPRHAVPLDVRRGRPEPWTWGRPLGDMTQRRGGCDVAENFHTLTIIINTDFCGDNESDDIWTSDKACAAYPSCPEYVASQPEAFRETYWLVNSIKVYEPRGKWPHWPPSPPPHPVIVTVPTVVFAGPINAETSVLATGMATLLASAFGTTYAGADTDTGTHGDGDVLAANFAATSPTASVRALSHSA</sequence>
<evidence type="ECO:0000313" key="4">
    <source>
        <dbReference type="Proteomes" id="UP000076874"/>
    </source>
</evidence>
<dbReference type="PANTHER" id="PTHR10963">
    <property type="entry name" value="GLYCOSYL HYDROLASE-RELATED"/>
    <property type="match status" value="1"/>
</dbReference>
<dbReference type="SUPFAM" id="SSF49899">
    <property type="entry name" value="Concanavalin A-like lectins/glucanases"/>
    <property type="match status" value="1"/>
</dbReference>
<dbReference type="STRING" id="1081102.A0A167S1Z7"/>
<organism evidence="3 4">
    <name type="scientific">Niveomyces insectorum RCEF 264</name>
    <dbReference type="NCBI Taxonomy" id="1081102"/>
    <lineage>
        <taxon>Eukaryota</taxon>
        <taxon>Fungi</taxon>
        <taxon>Dikarya</taxon>
        <taxon>Ascomycota</taxon>
        <taxon>Pezizomycotina</taxon>
        <taxon>Sordariomycetes</taxon>
        <taxon>Hypocreomycetidae</taxon>
        <taxon>Hypocreales</taxon>
        <taxon>Cordycipitaceae</taxon>
        <taxon>Niveomyces</taxon>
    </lineage>
</organism>
<dbReference type="Pfam" id="PF26113">
    <property type="entry name" value="GH16_XgeA"/>
    <property type="match status" value="1"/>
</dbReference>
<dbReference type="InterPro" id="IPR000757">
    <property type="entry name" value="Beta-glucanase-like"/>
</dbReference>
<feature type="region of interest" description="Disordered" evidence="1">
    <location>
        <begin position="51"/>
        <end position="70"/>
    </location>
</feature>
<protein>
    <submittedName>
        <fullName evidence="3">Glycoside hydrolase family 16 protein</fullName>
    </submittedName>
</protein>
<comment type="caution">
    <text evidence="3">The sequence shown here is derived from an EMBL/GenBank/DDBJ whole genome shotgun (WGS) entry which is preliminary data.</text>
</comment>
<dbReference type="InterPro" id="IPR013320">
    <property type="entry name" value="ConA-like_dom_sf"/>
</dbReference>
<dbReference type="GO" id="GO:0009251">
    <property type="term" value="P:glucan catabolic process"/>
    <property type="evidence" value="ECO:0007669"/>
    <property type="project" value="TreeGrafter"/>
</dbReference>
<gene>
    <name evidence="3" type="ORF">SPI_06357</name>
</gene>
<evidence type="ECO:0000259" key="2">
    <source>
        <dbReference type="PROSITE" id="PS51762"/>
    </source>
</evidence>
<dbReference type="PANTHER" id="PTHR10963:SF24">
    <property type="entry name" value="GLYCOSIDASE C21B10.07-RELATED"/>
    <property type="match status" value="1"/>
</dbReference>
<feature type="domain" description="GH16" evidence="2">
    <location>
        <begin position="102"/>
        <end position="380"/>
    </location>
</feature>
<proteinExistence type="predicted"/>
<dbReference type="CDD" id="cd02181">
    <property type="entry name" value="GH16_fungal_Lam16A_glucanase"/>
    <property type="match status" value="1"/>
</dbReference>
<name>A0A167S1Z7_9HYPO</name>
<dbReference type="AlphaFoldDB" id="A0A167S1Z7"/>
<dbReference type="GO" id="GO:0004553">
    <property type="term" value="F:hydrolase activity, hydrolyzing O-glycosyl compounds"/>
    <property type="evidence" value="ECO:0007669"/>
    <property type="project" value="InterPro"/>
</dbReference>
<dbReference type="OrthoDB" id="192832at2759"/>
<evidence type="ECO:0000256" key="1">
    <source>
        <dbReference type="SAM" id="MobiDB-lite"/>
    </source>
</evidence>
<dbReference type="InterPro" id="IPR050546">
    <property type="entry name" value="Glycosyl_Hydrlase_16"/>
</dbReference>
<dbReference type="Proteomes" id="UP000076874">
    <property type="component" value="Unassembled WGS sequence"/>
</dbReference>
<keyword evidence="4" id="KW-1185">Reference proteome</keyword>